<keyword evidence="1" id="KW-0472">Membrane</keyword>
<dbReference type="Proteomes" id="UP000462376">
    <property type="component" value="Unassembled WGS sequence"/>
</dbReference>
<evidence type="ECO:0000313" key="2">
    <source>
        <dbReference type="EMBL" id="KAB4241127.1"/>
    </source>
</evidence>
<feature type="transmembrane region" description="Helical" evidence="1">
    <location>
        <begin position="21"/>
        <end position="44"/>
    </location>
</feature>
<dbReference type="Proteomes" id="UP000283684">
    <property type="component" value="Unassembled WGS sequence"/>
</dbReference>
<reference evidence="3 4" key="1">
    <citation type="submission" date="2018-08" db="EMBL/GenBank/DDBJ databases">
        <title>A genome reference for cultivated species of the human gut microbiota.</title>
        <authorList>
            <person name="Zou Y."/>
            <person name="Xue W."/>
            <person name="Luo G."/>
        </authorList>
    </citation>
    <scope>NUCLEOTIDE SEQUENCE [LARGE SCALE GENOMIC DNA]</scope>
    <source>
        <strain evidence="3 4">AM50-4</strain>
    </source>
</reference>
<reference evidence="2 5" key="2">
    <citation type="journal article" date="2019" name="Nat. Med.">
        <title>A library of human gut bacterial isolates paired with longitudinal multiomics data enables mechanistic microbiome research.</title>
        <authorList>
            <person name="Poyet M."/>
            <person name="Groussin M."/>
            <person name="Gibbons S.M."/>
            <person name="Avila-Pacheco J."/>
            <person name="Jiang X."/>
            <person name="Kearney S.M."/>
            <person name="Perrotta A.R."/>
            <person name="Berdy B."/>
            <person name="Zhao S."/>
            <person name="Lieberman T.D."/>
            <person name="Swanson P.K."/>
            <person name="Smith M."/>
            <person name="Roesemann S."/>
            <person name="Alexander J.E."/>
            <person name="Rich S.A."/>
            <person name="Livny J."/>
            <person name="Vlamakis H."/>
            <person name="Clish C."/>
            <person name="Bullock K."/>
            <person name="Deik A."/>
            <person name="Scott J."/>
            <person name="Pierce K.A."/>
            <person name="Xavier R.J."/>
            <person name="Alm E.J."/>
        </authorList>
    </citation>
    <scope>NUCLEOTIDE SEQUENCE [LARGE SCALE GENOMIC DNA]</scope>
    <source>
        <strain evidence="2 5">BIOML-A5</strain>
    </source>
</reference>
<evidence type="ECO:0000313" key="5">
    <source>
        <dbReference type="Proteomes" id="UP000462376"/>
    </source>
</evidence>
<dbReference type="EMBL" id="WCTL01000001">
    <property type="protein sequence ID" value="KAB4241127.1"/>
    <property type="molecule type" value="Genomic_DNA"/>
</dbReference>
<dbReference type="RefSeq" id="WP_022402196.1">
    <property type="nucleotide sequence ID" value="NZ_CAXTGW010000013.1"/>
</dbReference>
<name>A0A139KBQ9_BACUN</name>
<protein>
    <submittedName>
        <fullName evidence="3">Uncharacterized protein</fullName>
    </submittedName>
</protein>
<comment type="caution">
    <text evidence="3">The sequence shown here is derived from an EMBL/GenBank/DDBJ whole genome shotgun (WGS) entry which is preliminary data.</text>
</comment>
<dbReference type="GeneID" id="79858311"/>
<evidence type="ECO:0000256" key="1">
    <source>
        <dbReference type="SAM" id="Phobius"/>
    </source>
</evidence>
<sequence length="88" mass="9533">MRVTEYLKELIKNGSGHSSKSFFLVAVTLMGCFLLLIVGFILVYEVIVNKSIKTDLMGLSAFVGAITALFASAGVTKCLSEKNENKNV</sequence>
<dbReference type="AlphaFoldDB" id="A0A139KBQ9"/>
<proteinExistence type="predicted"/>
<keyword evidence="1" id="KW-0812">Transmembrane</keyword>
<evidence type="ECO:0000313" key="3">
    <source>
        <dbReference type="EMBL" id="RGZ50550.1"/>
    </source>
</evidence>
<evidence type="ECO:0000313" key="4">
    <source>
        <dbReference type="Proteomes" id="UP000283684"/>
    </source>
</evidence>
<dbReference type="PROSITE" id="PS51257">
    <property type="entry name" value="PROKAR_LIPOPROTEIN"/>
    <property type="match status" value="1"/>
</dbReference>
<accession>A0A139KBQ9</accession>
<organism evidence="3 4">
    <name type="scientific">Bacteroides uniformis</name>
    <dbReference type="NCBI Taxonomy" id="820"/>
    <lineage>
        <taxon>Bacteria</taxon>
        <taxon>Pseudomonadati</taxon>
        <taxon>Bacteroidota</taxon>
        <taxon>Bacteroidia</taxon>
        <taxon>Bacteroidales</taxon>
        <taxon>Bacteroidaceae</taxon>
        <taxon>Bacteroides</taxon>
    </lineage>
</organism>
<dbReference type="EMBL" id="QSEE01000003">
    <property type="protein sequence ID" value="RGZ50550.1"/>
    <property type="molecule type" value="Genomic_DNA"/>
</dbReference>
<feature type="transmembrane region" description="Helical" evidence="1">
    <location>
        <begin position="56"/>
        <end position="76"/>
    </location>
</feature>
<keyword evidence="1" id="KW-1133">Transmembrane helix</keyword>
<gene>
    <name evidence="3" type="ORF">DW988_05235</name>
    <name evidence="2" type="ORF">GAP47_00445</name>
</gene>